<keyword evidence="2" id="KW-1185">Reference proteome</keyword>
<comment type="caution">
    <text evidence="1">The sequence shown here is derived from an EMBL/GenBank/DDBJ whole genome shotgun (WGS) entry which is preliminary data.</text>
</comment>
<evidence type="ECO:0000313" key="1">
    <source>
        <dbReference type="EMBL" id="MBM9510022.1"/>
    </source>
</evidence>
<accession>A0ABS2U4V0</accession>
<evidence type="ECO:0000313" key="2">
    <source>
        <dbReference type="Proteomes" id="UP000749040"/>
    </source>
</evidence>
<dbReference type="RefSeq" id="WP_205363646.1">
    <property type="nucleotide sequence ID" value="NZ_JADKYB010000030.1"/>
</dbReference>
<sequence length="100" mass="10573">MLYLYPIVCAALAAAWAAASWRCITYRRTLLRERAEARLAEACWARDVTALEDQARAVRVRAGREAAVLAQAAAVVVDAALATAGHGGHRSDPPLGGTDG</sequence>
<protein>
    <submittedName>
        <fullName evidence="1">Uncharacterized protein</fullName>
    </submittedName>
</protein>
<reference evidence="1 2" key="1">
    <citation type="submission" date="2021-01" db="EMBL/GenBank/DDBJ databases">
        <title>Streptomyces acididurans sp. nov., isolated from a peat swamp forest soil.</title>
        <authorList>
            <person name="Chantavorakit T."/>
            <person name="Duangmal K."/>
        </authorList>
    </citation>
    <scope>NUCLEOTIDE SEQUENCE [LARGE SCALE GENOMIC DNA]</scope>
    <source>
        <strain evidence="1 2">KK5PA1</strain>
    </source>
</reference>
<dbReference type="EMBL" id="JADKYB010000030">
    <property type="protein sequence ID" value="MBM9510022.1"/>
    <property type="molecule type" value="Genomic_DNA"/>
</dbReference>
<name>A0ABS2U4V0_9ACTN</name>
<gene>
    <name evidence="1" type="ORF">ITX44_36795</name>
</gene>
<proteinExistence type="predicted"/>
<dbReference type="Proteomes" id="UP000749040">
    <property type="component" value="Unassembled WGS sequence"/>
</dbReference>
<organism evidence="1 2">
    <name type="scientific">Actinacidiphila acididurans</name>
    <dbReference type="NCBI Taxonomy" id="2784346"/>
    <lineage>
        <taxon>Bacteria</taxon>
        <taxon>Bacillati</taxon>
        <taxon>Actinomycetota</taxon>
        <taxon>Actinomycetes</taxon>
        <taxon>Kitasatosporales</taxon>
        <taxon>Streptomycetaceae</taxon>
        <taxon>Actinacidiphila</taxon>
    </lineage>
</organism>